<proteinExistence type="predicted"/>
<dbReference type="NCBIfam" id="TIGR01409">
    <property type="entry name" value="TAT_signal_seq"/>
    <property type="match status" value="1"/>
</dbReference>
<gene>
    <name evidence="1" type="ORF">HKW67_16620</name>
</gene>
<dbReference type="EMBL" id="CP053085">
    <property type="protein sequence ID" value="QJR37026.1"/>
    <property type="molecule type" value="Genomic_DNA"/>
</dbReference>
<dbReference type="Proteomes" id="UP000500938">
    <property type="component" value="Chromosome"/>
</dbReference>
<dbReference type="KEGG" id="ggr:HKW67_16620"/>
<keyword evidence="2" id="KW-1185">Reference proteome</keyword>
<accession>A0A6M4IU50</accession>
<reference evidence="1 2" key="1">
    <citation type="submission" date="2020-05" db="EMBL/GenBank/DDBJ databases">
        <title>Complete genome sequence of Gemmatimonas greenlandica TET16.</title>
        <authorList>
            <person name="Zeng Y."/>
        </authorList>
    </citation>
    <scope>NUCLEOTIDE SEQUENCE [LARGE SCALE GENOMIC DNA]</scope>
    <source>
        <strain evidence="1 2">TET16</strain>
    </source>
</reference>
<dbReference type="Pfam" id="PF04214">
    <property type="entry name" value="DUF411"/>
    <property type="match status" value="1"/>
</dbReference>
<sequence length="173" mass="18208">MSQHPDAPLPPSRRDFLATAAQLGLASLAAVVGARELVAQPTPKRPTAAALPPMTVYKDPNCGCCTEWVSHVKKAGFVVTVRDTADMSSVKASFGVPAALESCHTARVGAYAIEGHVPADLIQKLLREQPVARGLAVPGMPMGSPGMEQGSQKDAYDVVLFDKAGKTRVFASR</sequence>
<dbReference type="InterPro" id="IPR019546">
    <property type="entry name" value="TAT_signal_bac_arc"/>
</dbReference>
<evidence type="ECO:0000313" key="1">
    <source>
        <dbReference type="EMBL" id="QJR37026.1"/>
    </source>
</evidence>
<dbReference type="PROSITE" id="PS51318">
    <property type="entry name" value="TAT"/>
    <property type="match status" value="1"/>
</dbReference>
<dbReference type="AlphaFoldDB" id="A0A6M4IU50"/>
<dbReference type="RefSeq" id="WP_171226459.1">
    <property type="nucleotide sequence ID" value="NZ_CP053085.1"/>
</dbReference>
<dbReference type="InterPro" id="IPR007332">
    <property type="entry name" value="DUF411"/>
</dbReference>
<evidence type="ECO:0000313" key="2">
    <source>
        <dbReference type="Proteomes" id="UP000500938"/>
    </source>
</evidence>
<dbReference type="InterPro" id="IPR006311">
    <property type="entry name" value="TAT_signal"/>
</dbReference>
<organism evidence="1 2">
    <name type="scientific">Gemmatimonas groenlandica</name>
    <dbReference type="NCBI Taxonomy" id="2732249"/>
    <lineage>
        <taxon>Bacteria</taxon>
        <taxon>Pseudomonadati</taxon>
        <taxon>Gemmatimonadota</taxon>
        <taxon>Gemmatimonadia</taxon>
        <taxon>Gemmatimonadales</taxon>
        <taxon>Gemmatimonadaceae</taxon>
        <taxon>Gemmatimonas</taxon>
    </lineage>
</organism>
<name>A0A6M4IU50_9BACT</name>
<protein>
    <submittedName>
        <fullName evidence="1">DUF411 domain-containing protein</fullName>
    </submittedName>
</protein>